<dbReference type="GeneID" id="34614279"/>
<proteinExistence type="predicted"/>
<dbReference type="GO" id="GO:0061630">
    <property type="term" value="F:ubiquitin protein ligase activity"/>
    <property type="evidence" value="ECO:0007669"/>
    <property type="project" value="TreeGrafter"/>
</dbReference>
<dbReference type="GO" id="GO:0000151">
    <property type="term" value="C:ubiquitin ligase complex"/>
    <property type="evidence" value="ECO:0007669"/>
    <property type="project" value="TreeGrafter"/>
</dbReference>
<dbReference type="AlphaFoldDB" id="A0A1L9SLN6"/>
<dbReference type="GO" id="GO:0006513">
    <property type="term" value="P:protein monoubiquitination"/>
    <property type="evidence" value="ECO:0007669"/>
    <property type="project" value="TreeGrafter"/>
</dbReference>
<dbReference type="RefSeq" id="XP_022582712.1">
    <property type="nucleotide sequence ID" value="XM_022727815.1"/>
</dbReference>
<evidence type="ECO:0000313" key="2">
    <source>
        <dbReference type="Proteomes" id="UP000184188"/>
    </source>
</evidence>
<gene>
    <name evidence="1" type="ORF">ASPZODRAFT_2123445</name>
</gene>
<keyword evidence="2" id="KW-1185">Reference proteome</keyword>
<dbReference type="GO" id="GO:0043161">
    <property type="term" value="P:proteasome-mediated ubiquitin-dependent protein catabolic process"/>
    <property type="evidence" value="ECO:0007669"/>
    <property type="project" value="TreeGrafter"/>
</dbReference>
<dbReference type="Proteomes" id="UP000184188">
    <property type="component" value="Unassembled WGS sequence"/>
</dbReference>
<dbReference type="Pfam" id="PF09814">
    <property type="entry name" value="HECT_2"/>
    <property type="match status" value="1"/>
</dbReference>
<evidence type="ECO:0000313" key="1">
    <source>
        <dbReference type="EMBL" id="OJJ48202.1"/>
    </source>
</evidence>
<dbReference type="GO" id="GO:0030332">
    <property type="term" value="F:cyclin binding"/>
    <property type="evidence" value="ECO:0007669"/>
    <property type="project" value="TreeGrafter"/>
</dbReference>
<dbReference type="GO" id="GO:0051865">
    <property type="term" value="P:protein autoubiquitination"/>
    <property type="evidence" value="ECO:0007669"/>
    <property type="project" value="TreeGrafter"/>
</dbReference>
<sequence>MDRTESTPVFLHAELLPNIRQITLYISVPISSDTTEESSLHLDPKITLSASRRAITVSFPGLSEDSAETIKLPARVSDTSRRMLDVAKPRGQLVGNGGLSHEKRMEFSLRMPVDTAEGPLVSREELTDGFVPWTAGDMSPRSEVRCRQCSTVFLSSGAHSSSGGKDTAIPGAKRGWVWKDLPSGNWAEMMDFWHCHKPDPRHSHDHGSDSGDVGIVDDQQSQIKGYGAANQVVAIPGTVLVDVATFLVAEMDCQGLIKVRIDQDPDTSSKLQQHPIECGKCSSIIGTEDPVAQGWRLFKTHISVVTKDEDGSLQWRAYPTETIVAAQLLELVERESARRFVVHCGQGPGLLLWTFNPDLRYSSSGRDRSIAAQRAMKVLFQQISDVDTLLYPETGKATPLALDELRLPTKTYTDLCAALAKTNTMLPMSARLFQDWTVGLLDRFERTNSG</sequence>
<dbReference type="EMBL" id="KV878339">
    <property type="protein sequence ID" value="OJJ48202.1"/>
    <property type="molecule type" value="Genomic_DNA"/>
</dbReference>
<dbReference type="VEuPathDB" id="FungiDB:ASPZODRAFT_2123445"/>
<dbReference type="InterPro" id="IPR019193">
    <property type="entry name" value="UBQ-conj_enz_E2-bd_prot"/>
</dbReference>
<dbReference type="OrthoDB" id="386949at2759"/>
<dbReference type="PANTHER" id="PTHR31531">
    <property type="entry name" value="E3 UBIQUITIN-PROTEIN LIGASE E3D FAMILY MEMBER"/>
    <property type="match status" value="1"/>
</dbReference>
<dbReference type="STRING" id="1073090.A0A1L9SLN6"/>
<name>A0A1L9SLN6_9EURO</name>
<protein>
    <recommendedName>
        <fullName evidence="3">Ubiquitin-conjugating enzyme E2C-binding protein</fullName>
    </recommendedName>
</protein>
<evidence type="ECO:0008006" key="3">
    <source>
        <dbReference type="Google" id="ProtNLM"/>
    </source>
</evidence>
<accession>A0A1L9SLN6</accession>
<dbReference type="GO" id="GO:0005829">
    <property type="term" value="C:cytosol"/>
    <property type="evidence" value="ECO:0007669"/>
    <property type="project" value="TreeGrafter"/>
</dbReference>
<dbReference type="GO" id="GO:0031624">
    <property type="term" value="F:ubiquitin conjugating enzyme binding"/>
    <property type="evidence" value="ECO:0007669"/>
    <property type="project" value="TreeGrafter"/>
</dbReference>
<dbReference type="PANTHER" id="PTHR31531:SF2">
    <property type="entry name" value="E3 UBIQUITIN-PROTEIN LIGASE E3D"/>
    <property type="match status" value="1"/>
</dbReference>
<reference evidence="2" key="1">
    <citation type="journal article" date="2017" name="Genome Biol.">
        <title>Comparative genomics reveals high biological diversity and specific adaptations in the industrially and medically important fungal genus Aspergillus.</title>
        <authorList>
            <person name="de Vries R.P."/>
            <person name="Riley R."/>
            <person name="Wiebenga A."/>
            <person name="Aguilar-Osorio G."/>
            <person name="Amillis S."/>
            <person name="Uchima C.A."/>
            <person name="Anderluh G."/>
            <person name="Asadollahi M."/>
            <person name="Askin M."/>
            <person name="Barry K."/>
            <person name="Battaglia E."/>
            <person name="Bayram O."/>
            <person name="Benocci T."/>
            <person name="Braus-Stromeyer S.A."/>
            <person name="Caldana C."/>
            <person name="Canovas D."/>
            <person name="Cerqueira G.C."/>
            <person name="Chen F."/>
            <person name="Chen W."/>
            <person name="Choi C."/>
            <person name="Clum A."/>
            <person name="Dos Santos R.A."/>
            <person name="Damasio A.R."/>
            <person name="Diallinas G."/>
            <person name="Emri T."/>
            <person name="Fekete E."/>
            <person name="Flipphi M."/>
            <person name="Freyberg S."/>
            <person name="Gallo A."/>
            <person name="Gournas C."/>
            <person name="Habgood R."/>
            <person name="Hainaut M."/>
            <person name="Harispe M.L."/>
            <person name="Henrissat B."/>
            <person name="Hilden K.S."/>
            <person name="Hope R."/>
            <person name="Hossain A."/>
            <person name="Karabika E."/>
            <person name="Karaffa L."/>
            <person name="Karanyi Z."/>
            <person name="Krasevec N."/>
            <person name="Kuo A."/>
            <person name="Kusch H."/>
            <person name="LaButti K."/>
            <person name="Lagendijk E.L."/>
            <person name="Lapidus A."/>
            <person name="Levasseur A."/>
            <person name="Lindquist E."/>
            <person name="Lipzen A."/>
            <person name="Logrieco A.F."/>
            <person name="MacCabe A."/>
            <person name="Maekelae M.R."/>
            <person name="Malavazi I."/>
            <person name="Melin P."/>
            <person name="Meyer V."/>
            <person name="Mielnichuk N."/>
            <person name="Miskei M."/>
            <person name="Molnar A.P."/>
            <person name="Mule G."/>
            <person name="Ngan C.Y."/>
            <person name="Orejas M."/>
            <person name="Orosz E."/>
            <person name="Ouedraogo J.P."/>
            <person name="Overkamp K.M."/>
            <person name="Park H.-S."/>
            <person name="Perrone G."/>
            <person name="Piumi F."/>
            <person name="Punt P.J."/>
            <person name="Ram A.F."/>
            <person name="Ramon A."/>
            <person name="Rauscher S."/>
            <person name="Record E."/>
            <person name="Riano-Pachon D.M."/>
            <person name="Robert V."/>
            <person name="Roehrig J."/>
            <person name="Ruller R."/>
            <person name="Salamov A."/>
            <person name="Salih N.S."/>
            <person name="Samson R.A."/>
            <person name="Sandor E."/>
            <person name="Sanguinetti M."/>
            <person name="Schuetze T."/>
            <person name="Sepcic K."/>
            <person name="Shelest E."/>
            <person name="Sherlock G."/>
            <person name="Sophianopoulou V."/>
            <person name="Squina F.M."/>
            <person name="Sun H."/>
            <person name="Susca A."/>
            <person name="Todd R.B."/>
            <person name="Tsang A."/>
            <person name="Unkles S.E."/>
            <person name="van de Wiele N."/>
            <person name="van Rossen-Uffink D."/>
            <person name="Oliveira J.V."/>
            <person name="Vesth T.C."/>
            <person name="Visser J."/>
            <person name="Yu J.-H."/>
            <person name="Zhou M."/>
            <person name="Andersen M.R."/>
            <person name="Archer D.B."/>
            <person name="Baker S.E."/>
            <person name="Benoit I."/>
            <person name="Brakhage A.A."/>
            <person name="Braus G.H."/>
            <person name="Fischer R."/>
            <person name="Frisvad J.C."/>
            <person name="Goldman G.H."/>
            <person name="Houbraken J."/>
            <person name="Oakley B."/>
            <person name="Pocsi I."/>
            <person name="Scazzocchio C."/>
            <person name="Seiboth B."/>
            <person name="vanKuyk P.A."/>
            <person name="Wortman J."/>
            <person name="Dyer P.S."/>
            <person name="Grigoriev I.V."/>
        </authorList>
    </citation>
    <scope>NUCLEOTIDE SEQUENCE [LARGE SCALE GENOMIC DNA]</scope>
    <source>
        <strain evidence="2">CBS 506.65</strain>
    </source>
</reference>
<dbReference type="GO" id="GO:0005634">
    <property type="term" value="C:nucleus"/>
    <property type="evidence" value="ECO:0007669"/>
    <property type="project" value="TreeGrafter"/>
</dbReference>
<dbReference type="GO" id="GO:0000209">
    <property type="term" value="P:protein polyubiquitination"/>
    <property type="evidence" value="ECO:0007669"/>
    <property type="project" value="TreeGrafter"/>
</dbReference>
<organism evidence="1 2">
    <name type="scientific">Penicilliopsis zonata CBS 506.65</name>
    <dbReference type="NCBI Taxonomy" id="1073090"/>
    <lineage>
        <taxon>Eukaryota</taxon>
        <taxon>Fungi</taxon>
        <taxon>Dikarya</taxon>
        <taxon>Ascomycota</taxon>
        <taxon>Pezizomycotina</taxon>
        <taxon>Eurotiomycetes</taxon>
        <taxon>Eurotiomycetidae</taxon>
        <taxon>Eurotiales</taxon>
        <taxon>Aspergillaceae</taxon>
        <taxon>Penicilliopsis</taxon>
    </lineage>
</organism>